<organism evidence="2 3">
    <name type="scientific">Alteromonas australica</name>
    <dbReference type="NCBI Taxonomy" id="589873"/>
    <lineage>
        <taxon>Bacteria</taxon>
        <taxon>Pseudomonadati</taxon>
        <taxon>Pseudomonadota</taxon>
        <taxon>Gammaproteobacteria</taxon>
        <taxon>Alteromonadales</taxon>
        <taxon>Alteromonadaceae</taxon>
        <taxon>Alteromonas/Salinimonas group</taxon>
        <taxon>Alteromonas</taxon>
    </lineage>
</organism>
<dbReference type="InterPro" id="IPR050789">
    <property type="entry name" value="Diverse_Enzym_Activities"/>
</dbReference>
<dbReference type="SUPFAM" id="SSF56601">
    <property type="entry name" value="beta-lactamase/transpeptidase-like"/>
    <property type="match status" value="1"/>
</dbReference>
<gene>
    <name evidence="2" type="ORF">DEB45_10975</name>
</gene>
<accession>A0A358DZR3</accession>
<dbReference type="InterPro" id="IPR012338">
    <property type="entry name" value="Beta-lactam/transpept-like"/>
</dbReference>
<dbReference type="GO" id="GO:0016787">
    <property type="term" value="F:hydrolase activity"/>
    <property type="evidence" value="ECO:0007669"/>
    <property type="project" value="UniProtKB-KW"/>
</dbReference>
<protein>
    <submittedName>
        <fullName evidence="2">Serine hydrolase</fullName>
    </submittedName>
</protein>
<sequence>MTPINKLVAFILLLLWYAPLEIAHANDNQLLSQAELNELLKEYKLSGVSVAVIDDFNVVYSATAGEKVFGSGDSINQSTAFSTASISKPVTALLAAMLEEQGKLSLDDSVAKYLTRWTLQKEQFPNPEEITFRRLLSHTAGTTQSGFADFYKGDAVPTAIDSLNGVNVPRYDSPISLAFKPGESWSYSGGGYVIVQIALEDLTGKTLPELAEEMLFKPLNMVNTTMYQPDSPLFLQNVASVHHDDLSVIQSGYPICPQIAPSGMWSNALDMATLIIEMQRALNGDDTKVISQAVARNTTQIETLDVVGGWGLGWMRLEAKGNLEWFSHGGSNTGTGGQIMGTMRDGRGIAIFGNGGNPARIPVIETVIATVVEKLDWKKSLPVVKQQIPLKLLNDFEGKYLAGFGETIEISKQNNQLFYQGRLLLWSHIESGELVYLADGEFGVEGYPNRLSLETVSGKKRLKVSRKGSDKVSYFESAPQ</sequence>
<dbReference type="Gene3D" id="3.40.710.10">
    <property type="entry name" value="DD-peptidase/beta-lactamase superfamily"/>
    <property type="match status" value="1"/>
</dbReference>
<evidence type="ECO:0000259" key="1">
    <source>
        <dbReference type="Pfam" id="PF00144"/>
    </source>
</evidence>
<name>A0A358DZR3_9ALTE</name>
<feature type="domain" description="Beta-lactamase-related" evidence="1">
    <location>
        <begin position="37"/>
        <end position="358"/>
    </location>
</feature>
<dbReference type="EMBL" id="DONK01000161">
    <property type="protein sequence ID" value="HBU51774.1"/>
    <property type="molecule type" value="Genomic_DNA"/>
</dbReference>
<dbReference type="Pfam" id="PF00144">
    <property type="entry name" value="Beta-lactamase"/>
    <property type="match status" value="1"/>
</dbReference>
<proteinExistence type="predicted"/>
<dbReference type="AlphaFoldDB" id="A0A358DZR3"/>
<evidence type="ECO:0000313" key="3">
    <source>
        <dbReference type="Proteomes" id="UP000264779"/>
    </source>
</evidence>
<dbReference type="PANTHER" id="PTHR43283">
    <property type="entry name" value="BETA-LACTAMASE-RELATED"/>
    <property type="match status" value="1"/>
</dbReference>
<dbReference type="Proteomes" id="UP000264779">
    <property type="component" value="Unassembled WGS sequence"/>
</dbReference>
<keyword evidence="2" id="KW-0378">Hydrolase</keyword>
<comment type="caution">
    <text evidence="2">The sequence shown here is derived from an EMBL/GenBank/DDBJ whole genome shotgun (WGS) entry which is preliminary data.</text>
</comment>
<dbReference type="InterPro" id="IPR001466">
    <property type="entry name" value="Beta-lactam-related"/>
</dbReference>
<dbReference type="PANTHER" id="PTHR43283:SF3">
    <property type="entry name" value="BETA-LACTAMASE FAMILY PROTEIN (AFU_ORTHOLOGUE AFUA_5G07500)"/>
    <property type="match status" value="1"/>
</dbReference>
<reference evidence="2 3" key="1">
    <citation type="journal article" date="2018" name="Nat. Biotechnol.">
        <title>A standardized bacterial taxonomy based on genome phylogeny substantially revises the tree of life.</title>
        <authorList>
            <person name="Parks D.H."/>
            <person name="Chuvochina M."/>
            <person name="Waite D.W."/>
            <person name="Rinke C."/>
            <person name="Skarshewski A."/>
            <person name="Chaumeil P.A."/>
            <person name="Hugenholtz P."/>
        </authorList>
    </citation>
    <scope>NUCLEOTIDE SEQUENCE [LARGE SCALE GENOMIC DNA]</scope>
    <source>
        <strain evidence="2">UBA11621</strain>
    </source>
</reference>
<evidence type="ECO:0000313" key="2">
    <source>
        <dbReference type="EMBL" id="HBU51774.1"/>
    </source>
</evidence>